<evidence type="ECO:0000259" key="8">
    <source>
        <dbReference type="PROSITE" id="PS51194"/>
    </source>
</evidence>
<dbReference type="SMART" id="SM00490">
    <property type="entry name" value="HELICc"/>
    <property type="match status" value="1"/>
</dbReference>
<dbReference type="InterPro" id="IPR014001">
    <property type="entry name" value="Helicase_ATP-bd"/>
</dbReference>
<feature type="domain" description="Helicase ATP-binding" evidence="7">
    <location>
        <begin position="34"/>
        <end position="204"/>
    </location>
</feature>
<dbReference type="CDD" id="cd00268">
    <property type="entry name" value="DEADc"/>
    <property type="match status" value="1"/>
</dbReference>
<feature type="domain" description="Helicase C-terminal" evidence="8">
    <location>
        <begin position="215"/>
        <end position="375"/>
    </location>
</feature>
<feature type="region of interest" description="Disordered" evidence="6">
    <location>
        <begin position="377"/>
        <end position="535"/>
    </location>
</feature>
<keyword evidence="5" id="KW-0067">ATP-binding</keyword>
<keyword evidence="4 9" id="KW-0347">Helicase</keyword>
<keyword evidence="2" id="KW-0547">Nucleotide-binding</keyword>
<organism evidence="9 10">
    <name type="scientific">Paenibacillus agricola</name>
    <dbReference type="NCBI Taxonomy" id="2716264"/>
    <lineage>
        <taxon>Bacteria</taxon>
        <taxon>Bacillati</taxon>
        <taxon>Bacillota</taxon>
        <taxon>Bacilli</taxon>
        <taxon>Bacillales</taxon>
        <taxon>Paenibacillaceae</taxon>
        <taxon>Paenibacillus</taxon>
    </lineage>
</organism>
<dbReference type="PANTHER" id="PTHR47963:SF8">
    <property type="entry name" value="ATP-DEPENDENT RNA HELICASE DEAD"/>
    <property type="match status" value="1"/>
</dbReference>
<evidence type="ECO:0000256" key="4">
    <source>
        <dbReference type="ARBA" id="ARBA00022806"/>
    </source>
</evidence>
<dbReference type="Gene3D" id="3.40.50.300">
    <property type="entry name" value="P-loop containing nucleotide triphosphate hydrolases"/>
    <property type="match status" value="2"/>
</dbReference>
<evidence type="ECO:0000256" key="2">
    <source>
        <dbReference type="ARBA" id="ARBA00022741"/>
    </source>
</evidence>
<name>A0ABX0J1S2_9BACL</name>
<feature type="compositionally biased region" description="Basic and acidic residues" evidence="6">
    <location>
        <begin position="526"/>
        <end position="535"/>
    </location>
</feature>
<reference evidence="9" key="1">
    <citation type="submission" date="2020-03" db="EMBL/GenBank/DDBJ databases">
        <title>Draft sequencing of Paenibacilllus sp. S3N08.</title>
        <authorList>
            <person name="Kim D.-U."/>
        </authorList>
    </citation>
    <scope>NUCLEOTIDE SEQUENCE</scope>
    <source>
        <strain evidence="9">S3N08</strain>
    </source>
</reference>
<dbReference type="RefSeq" id="WP_166149112.1">
    <property type="nucleotide sequence ID" value="NZ_JAAOIW010000003.1"/>
</dbReference>
<dbReference type="PANTHER" id="PTHR47963">
    <property type="entry name" value="DEAD-BOX ATP-DEPENDENT RNA HELICASE 47, MITOCHONDRIAL"/>
    <property type="match status" value="1"/>
</dbReference>
<feature type="compositionally biased region" description="Low complexity" evidence="6">
    <location>
        <begin position="378"/>
        <end position="410"/>
    </location>
</feature>
<dbReference type="Pfam" id="PF00271">
    <property type="entry name" value="Helicase_C"/>
    <property type="match status" value="1"/>
</dbReference>
<evidence type="ECO:0000256" key="6">
    <source>
        <dbReference type="SAM" id="MobiDB-lite"/>
    </source>
</evidence>
<dbReference type="InterPro" id="IPR050547">
    <property type="entry name" value="DEAD_box_RNA_helicases"/>
</dbReference>
<dbReference type="InterPro" id="IPR027417">
    <property type="entry name" value="P-loop_NTPase"/>
</dbReference>
<proteinExistence type="predicted"/>
<keyword evidence="3" id="KW-0378">Hydrolase</keyword>
<feature type="compositionally biased region" description="Polar residues" evidence="6">
    <location>
        <begin position="411"/>
        <end position="437"/>
    </location>
</feature>
<evidence type="ECO:0000256" key="3">
    <source>
        <dbReference type="ARBA" id="ARBA00022801"/>
    </source>
</evidence>
<dbReference type="InterPro" id="IPR011545">
    <property type="entry name" value="DEAD/DEAH_box_helicase_dom"/>
</dbReference>
<evidence type="ECO:0000313" key="9">
    <source>
        <dbReference type="EMBL" id="NHN30277.1"/>
    </source>
</evidence>
<evidence type="ECO:0000313" key="10">
    <source>
        <dbReference type="Proteomes" id="UP001165962"/>
    </source>
</evidence>
<feature type="compositionally biased region" description="Low complexity" evidence="6">
    <location>
        <begin position="482"/>
        <end position="505"/>
    </location>
</feature>
<dbReference type="SUPFAM" id="SSF52540">
    <property type="entry name" value="P-loop containing nucleoside triphosphate hydrolases"/>
    <property type="match status" value="1"/>
</dbReference>
<accession>A0ABX0J1S2</accession>
<dbReference type="Proteomes" id="UP001165962">
    <property type="component" value="Unassembled WGS sequence"/>
</dbReference>
<dbReference type="PROSITE" id="PS51194">
    <property type="entry name" value="HELICASE_CTER"/>
    <property type="match status" value="1"/>
</dbReference>
<feature type="compositionally biased region" description="Low complexity" evidence="6">
    <location>
        <begin position="438"/>
        <end position="463"/>
    </location>
</feature>
<dbReference type="InterPro" id="IPR001650">
    <property type="entry name" value="Helicase_C-like"/>
</dbReference>
<evidence type="ECO:0000259" key="7">
    <source>
        <dbReference type="PROSITE" id="PS51192"/>
    </source>
</evidence>
<evidence type="ECO:0000256" key="5">
    <source>
        <dbReference type="ARBA" id="ARBA00022840"/>
    </source>
</evidence>
<dbReference type="EC" id="3.6.4.13" evidence="1"/>
<dbReference type="InterPro" id="IPR044742">
    <property type="entry name" value="DEAD/DEAH_RhlB"/>
</dbReference>
<evidence type="ECO:0000256" key="1">
    <source>
        <dbReference type="ARBA" id="ARBA00012552"/>
    </source>
</evidence>
<protein>
    <recommendedName>
        <fullName evidence="1">RNA helicase</fullName>
        <ecNumber evidence="1">3.6.4.13</ecNumber>
    </recommendedName>
</protein>
<dbReference type="CDD" id="cd18787">
    <property type="entry name" value="SF2_C_DEAD"/>
    <property type="match status" value="1"/>
</dbReference>
<dbReference type="PROSITE" id="PS51192">
    <property type="entry name" value="HELICASE_ATP_BIND_1"/>
    <property type="match status" value="1"/>
</dbReference>
<dbReference type="GO" id="GO:0004386">
    <property type="term" value="F:helicase activity"/>
    <property type="evidence" value="ECO:0007669"/>
    <property type="project" value="UniProtKB-KW"/>
</dbReference>
<dbReference type="SMART" id="SM00487">
    <property type="entry name" value="DEXDc"/>
    <property type="match status" value="1"/>
</dbReference>
<keyword evidence="10" id="KW-1185">Reference proteome</keyword>
<dbReference type="Pfam" id="PF00270">
    <property type="entry name" value="DEAD"/>
    <property type="match status" value="1"/>
</dbReference>
<dbReference type="EMBL" id="JAAOIW010000003">
    <property type="protein sequence ID" value="NHN30277.1"/>
    <property type="molecule type" value="Genomic_DNA"/>
</dbReference>
<gene>
    <name evidence="9" type="ORF">G9U52_10570</name>
</gene>
<sequence>MNSSFSSLHIEEGYVRKLEEMDILVPSPIQQESIPIILSGKDVVAQSQTGSGKTLAYALPLLQKIDKSSKEVQAIIIVPTRELGFQIVQTLELLTEGSDIRIQGLIGGAALSRQIDKLKLRPQVVVGTPGRVMELLKLRKLSVHYVKIAVVDEVDQVFDLGSMQEVEAIFKGMQRGRQMLFFSATMPEPIQTVVSRWMQEPAYVQISPEQKTSETLQHFYFVCEDRDKIDTLRRMVRLYNMPAAIVFVNEIDNMAEVVEKLKFAGLSIEALYSEAGKQERAKVMQAFRAGKFQLLLATDIAARGLDIPHVTHVINFEPPIDADHYVHRVGRTGRMGKKGTAISIITNKQRFIIEKFGKVLGCTMQEKEMAYGKIYQTGAPGASRGASSRGEGASKSYAKAPAAAKPAQASVGQTSRTARTSEESPVTSQTASRTAFRSSGEASPASSSKSPAASGKPAYKPSSYRAGDSTKPPSKPTEGSRAPKASVAAANSSKAKPGGKAGAKPISKKTERELAKERKNKGAPRWLKDKPNKPI</sequence>
<comment type="caution">
    <text evidence="9">The sequence shown here is derived from an EMBL/GenBank/DDBJ whole genome shotgun (WGS) entry which is preliminary data.</text>
</comment>
<feature type="compositionally biased region" description="Basic and acidic residues" evidence="6">
    <location>
        <begin position="508"/>
        <end position="517"/>
    </location>
</feature>